<reference evidence="2 3" key="1">
    <citation type="submission" date="2019-02" db="EMBL/GenBank/DDBJ databases">
        <title>Deep-cultivation of Planctomycetes and their phenomic and genomic characterization uncovers novel biology.</title>
        <authorList>
            <person name="Wiegand S."/>
            <person name="Jogler M."/>
            <person name="Boedeker C."/>
            <person name="Pinto D."/>
            <person name="Vollmers J."/>
            <person name="Rivas-Marin E."/>
            <person name="Kohn T."/>
            <person name="Peeters S.H."/>
            <person name="Heuer A."/>
            <person name="Rast P."/>
            <person name="Oberbeckmann S."/>
            <person name="Bunk B."/>
            <person name="Jeske O."/>
            <person name="Meyerdierks A."/>
            <person name="Storesund J.E."/>
            <person name="Kallscheuer N."/>
            <person name="Luecker S."/>
            <person name="Lage O.M."/>
            <person name="Pohl T."/>
            <person name="Merkel B.J."/>
            <person name="Hornburger P."/>
            <person name="Mueller R.-W."/>
            <person name="Bruemmer F."/>
            <person name="Labrenz M."/>
            <person name="Spormann A.M."/>
            <person name="Op den Camp H."/>
            <person name="Overmann J."/>
            <person name="Amann R."/>
            <person name="Jetten M.S.M."/>
            <person name="Mascher T."/>
            <person name="Medema M.H."/>
            <person name="Devos D.P."/>
            <person name="Kaster A.-K."/>
            <person name="Ovreas L."/>
            <person name="Rohde M."/>
            <person name="Galperin M.Y."/>
            <person name="Jogler C."/>
        </authorList>
    </citation>
    <scope>NUCLEOTIDE SEQUENCE [LARGE SCALE GENOMIC DNA]</scope>
    <source>
        <strain evidence="2 3">Pan189</strain>
    </source>
</reference>
<accession>A0A517QWW4</accession>
<proteinExistence type="predicted"/>
<feature type="domain" description="3-keto-alpha-glucoside-1,2-lyase/3-keto-2-hydroxy-glucal hydratase" evidence="1">
    <location>
        <begin position="30"/>
        <end position="247"/>
    </location>
</feature>
<dbReference type="InterPro" id="IPR010496">
    <property type="entry name" value="AL/BT2_dom"/>
</dbReference>
<name>A0A517QWW4_9PLAN</name>
<dbReference type="Gene3D" id="2.60.120.560">
    <property type="entry name" value="Exo-inulinase, domain 1"/>
    <property type="match status" value="1"/>
</dbReference>
<dbReference type="OrthoDB" id="9787527at2"/>
<keyword evidence="3" id="KW-1185">Reference proteome</keyword>
<dbReference type="AlphaFoldDB" id="A0A517QWW4"/>
<dbReference type="GO" id="GO:0016787">
    <property type="term" value="F:hydrolase activity"/>
    <property type="evidence" value="ECO:0007669"/>
    <property type="project" value="InterPro"/>
</dbReference>
<organism evidence="2 3">
    <name type="scientific">Stratiformator vulcanicus</name>
    <dbReference type="NCBI Taxonomy" id="2527980"/>
    <lineage>
        <taxon>Bacteria</taxon>
        <taxon>Pseudomonadati</taxon>
        <taxon>Planctomycetota</taxon>
        <taxon>Planctomycetia</taxon>
        <taxon>Planctomycetales</taxon>
        <taxon>Planctomycetaceae</taxon>
        <taxon>Stratiformator</taxon>
    </lineage>
</organism>
<evidence type="ECO:0000259" key="1">
    <source>
        <dbReference type="Pfam" id="PF06439"/>
    </source>
</evidence>
<evidence type="ECO:0000313" key="3">
    <source>
        <dbReference type="Proteomes" id="UP000317318"/>
    </source>
</evidence>
<dbReference type="KEGG" id="svp:Pan189_04280"/>
<dbReference type="RefSeq" id="WP_145362306.1">
    <property type="nucleotide sequence ID" value="NZ_CP036268.1"/>
</dbReference>
<gene>
    <name evidence="2" type="ORF">Pan189_04280</name>
</gene>
<dbReference type="EMBL" id="CP036268">
    <property type="protein sequence ID" value="QDT36073.1"/>
    <property type="molecule type" value="Genomic_DNA"/>
</dbReference>
<dbReference type="Proteomes" id="UP000317318">
    <property type="component" value="Chromosome"/>
</dbReference>
<evidence type="ECO:0000313" key="2">
    <source>
        <dbReference type="EMBL" id="QDT36073.1"/>
    </source>
</evidence>
<dbReference type="Pfam" id="PF06439">
    <property type="entry name" value="3keto-disac_hyd"/>
    <property type="match status" value="1"/>
</dbReference>
<sequence length="253" mass="28559">MLRLICVIVAVVVGISVGTSHVKAEPIDGGWIQLFDGKTLKGWTPKFRGEPVGENYLNTFRVEDGLLTVSYDQYETWNEKFGHLFYKEPAGRYRLRFEYRFLGDQVGGGPNWARRNNGIMIHGQEPAAMKLDQKFPNSLEVQLLGGLNEKSKRPTLNLCTPGTFVRLNDKDHKQHCTNSNSRTFNGDQWVTGEIIVDGDRSIQHLVDGEVVMEYSQPRLDDGTPLASGTISIQAESAPIQFRRIELKHLGERE</sequence>
<protein>
    <recommendedName>
        <fullName evidence="1">3-keto-alpha-glucoside-1,2-lyase/3-keto-2-hydroxy-glucal hydratase domain-containing protein</fullName>
    </recommendedName>
</protein>